<dbReference type="HAMAP" id="MF_01844">
    <property type="entry name" value="NhaA"/>
    <property type="match status" value="1"/>
</dbReference>
<comment type="catalytic activity">
    <reaction evidence="7">
        <text>Na(+)(in) + 2 H(+)(out) = Na(+)(out) + 2 H(+)(in)</text>
        <dbReference type="Rhea" id="RHEA:29251"/>
        <dbReference type="ChEBI" id="CHEBI:15378"/>
        <dbReference type="ChEBI" id="CHEBI:29101"/>
    </reaction>
</comment>
<keyword evidence="5 7" id="KW-1133">Transmembrane helix</keyword>
<dbReference type="InterPro" id="IPR004670">
    <property type="entry name" value="NhaA"/>
</dbReference>
<dbReference type="PANTHER" id="PTHR30341:SF0">
    <property type="entry name" value="NA(+)_H(+) ANTIPORTER NHAA"/>
    <property type="match status" value="1"/>
</dbReference>
<evidence type="ECO:0000313" key="8">
    <source>
        <dbReference type="EMBL" id="STO97052.1"/>
    </source>
</evidence>
<keyword evidence="7" id="KW-0406">Ion transport</keyword>
<feature type="transmembrane region" description="Helical" evidence="7">
    <location>
        <begin position="221"/>
        <end position="247"/>
    </location>
</feature>
<keyword evidence="2 7" id="KW-1003">Cell membrane</keyword>
<comment type="similarity">
    <text evidence="7">Belongs to the NhaA Na(+)/H(+) (TC 2.A.33) antiporter family.</text>
</comment>
<keyword evidence="7" id="KW-0915">Sodium</keyword>
<keyword evidence="7" id="KW-0739">Sodium transport</keyword>
<evidence type="ECO:0000256" key="4">
    <source>
        <dbReference type="ARBA" id="ARBA00022692"/>
    </source>
</evidence>
<evidence type="ECO:0000256" key="2">
    <source>
        <dbReference type="ARBA" id="ARBA00022475"/>
    </source>
</evidence>
<dbReference type="AlphaFoldDB" id="A0A377J3H3"/>
<evidence type="ECO:0000256" key="3">
    <source>
        <dbReference type="ARBA" id="ARBA00022519"/>
    </source>
</evidence>
<keyword evidence="3" id="KW-0997">Cell inner membrane</keyword>
<keyword evidence="7" id="KW-0050">Antiport</keyword>
<feature type="transmembrane region" description="Helical" evidence="7">
    <location>
        <begin position="454"/>
        <end position="474"/>
    </location>
</feature>
<dbReference type="Proteomes" id="UP000254841">
    <property type="component" value="Unassembled WGS sequence"/>
</dbReference>
<organism evidence="8 9">
    <name type="scientific">Helicobacter canis</name>
    <dbReference type="NCBI Taxonomy" id="29419"/>
    <lineage>
        <taxon>Bacteria</taxon>
        <taxon>Pseudomonadati</taxon>
        <taxon>Campylobacterota</taxon>
        <taxon>Epsilonproteobacteria</taxon>
        <taxon>Campylobacterales</taxon>
        <taxon>Helicobacteraceae</taxon>
        <taxon>Helicobacter</taxon>
    </lineage>
</organism>
<feature type="transmembrane region" description="Helical" evidence="7">
    <location>
        <begin position="418"/>
        <end position="442"/>
    </location>
</feature>
<keyword evidence="7" id="KW-0813">Transport</keyword>
<feature type="transmembrane region" description="Helical" evidence="7">
    <location>
        <begin position="376"/>
        <end position="398"/>
    </location>
</feature>
<feature type="transmembrane region" description="Helical" evidence="7">
    <location>
        <begin position="168"/>
        <end position="187"/>
    </location>
</feature>
<sequence>MRSQVSKDYNKDRLKQNLNAFISHESFSGVLLFFCVVFAMLVANSKFSVLYFALKELELGAFLGPYHTGMSMEHFVNDVAMSLFFLMMGLEMKREILYGELAGFKKIIFPMLAAIGGIIVPIGIYLFFNHGTPSANGFGVAMSTDTAFALGAILFLGKRVPLSCKVFLVTLAVVDDLGAILVIVLFYTSTLHIGWLLVAGAIFALLVYINHKDTYKLPIFLLLGVGLWIAVFNSGVHATVAAVILAFCIPGRSNVSDTCLLNLKKELEGIYTMVQSGRNFFETSIEHAKFSLRGIWESLTRFFIDNSPRRQFDLQEQSKRVQILDSISRYSLQAQNPLLRLQSVLHPLCSYFIVPLFAFINAGVQIDSSVNLNIDAIFLGTVVGLVVGKPLGIFAFAYLGVKLKIATKPPTLSFTQVFAVGTLAGIGFTMSIFVANIAYINLEYGREAVMVSKLAILYASSLALLLGIAMLWLSTRAKPETKSP</sequence>
<feature type="transmembrane region" description="Helical" evidence="7">
    <location>
        <begin position="107"/>
        <end position="128"/>
    </location>
</feature>
<feature type="transmembrane region" description="Helical" evidence="7">
    <location>
        <begin position="193"/>
        <end position="209"/>
    </location>
</feature>
<evidence type="ECO:0000256" key="6">
    <source>
        <dbReference type="ARBA" id="ARBA00023136"/>
    </source>
</evidence>
<feature type="transmembrane region" description="Helical" evidence="7">
    <location>
        <begin position="344"/>
        <end position="364"/>
    </location>
</feature>
<protein>
    <recommendedName>
        <fullName evidence="7">Na(+)/H(+) antiporter NhaA</fullName>
    </recommendedName>
    <alternativeName>
        <fullName evidence="7">Sodium/proton antiporter NhaA</fullName>
    </alternativeName>
</protein>
<proteinExistence type="inferred from homology"/>
<comment type="function">
    <text evidence="7">Na(+)/H(+) antiporter that extrudes sodium in exchange for external protons.</text>
</comment>
<dbReference type="GO" id="GO:0015385">
    <property type="term" value="F:sodium:proton antiporter activity"/>
    <property type="evidence" value="ECO:0007669"/>
    <property type="project" value="UniProtKB-UniRule"/>
</dbReference>
<dbReference type="Pfam" id="PF06965">
    <property type="entry name" value="Na_H_antiport_1"/>
    <property type="match status" value="1"/>
</dbReference>
<evidence type="ECO:0000256" key="7">
    <source>
        <dbReference type="HAMAP-Rule" id="MF_01844"/>
    </source>
</evidence>
<evidence type="ECO:0000256" key="5">
    <source>
        <dbReference type="ARBA" id="ARBA00022989"/>
    </source>
</evidence>
<feature type="transmembrane region" description="Helical" evidence="7">
    <location>
        <begin position="21"/>
        <end position="43"/>
    </location>
</feature>
<gene>
    <name evidence="8" type="primary">nhaA_2</name>
    <name evidence="7" type="synonym">nhaA</name>
    <name evidence="8" type="ORF">NCTC12410_00871</name>
</gene>
<keyword evidence="4 7" id="KW-0812">Transmembrane</keyword>
<dbReference type="NCBIfam" id="TIGR00773">
    <property type="entry name" value="NhaA"/>
    <property type="match status" value="1"/>
</dbReference>
<dbReference type="OrthoDB" id="9808135at2"/>
<dbReference type="GO" id="GO:0005886">
    <property type="term" value="C:plasma membrane"/>
    <property type="evidence" value="ECO:0007669"/>
    <property type="project" value="UniProtKB-SubCell"/>
</dbReference>
<dbReference type="EMBL" id="UGHV01000001">
    <property type="protein sequence ID" value="STO97052.1"/>
    <property type="molecule type" value="Genomic_DNA"/>
</dbReference>
<dbReference type="GO" id="GO:0006885">
    <property type="term" value="P:regulation of pH"/>
    <property type="evidence" value="ECO:0007669"/>
    <property type="project" value="UniProtKB-UniRule"/>
</dbReference>
<dbReference type="InterPro" id="IPR023171">
    <property type="entry name" value="Na/H_antiporter_dom_sf"/>
</dbReference>
<name>A0A377J3H3_9HELI</name>
<evidence type="ECO:0000256" key="1">
    <source>
        <dbReference type="ARBA" id="ARBA00004429"/>
    </source>
</evidence>
<comment type="subcellular location">
    <subcellularLocation>
        <location evidence="1">Cell inner membrane</location>
        <topology evidence="1">Multi-pass membrane protein</topology>
    </subcellularLocation>
    <subcellularLocation>
        <location evidence="7">Cell membrane</location>
        <topology evidence="7">Multi-pass membrane protein</topology>
    </subcellularLocation>
</comment>
<dbReference type="RefSeq" id="WP_115011326.1">
    <property type="nucleotide sequence ID" value="NZ_UGHV01000001.1"/>
</dbReference>
<evidence type="ECO:0000313" key="9">
    <source>
        <dbReference type="Proteomes" id="UP000254841"/>
    </source>
</evidence>
<keyword evidence="6 7" id="KW-0472">Membrane</keyword>
<dbReference type="PANTHER" id="PTHR30341">
    <property type="entry name" value="SODIUM ION/PROTON ANTIPORTER NHAA-RELATED"/>
    <property type="match status" value="1"/>
</dbReference>
<accession>A0A377J3H3</accession>
<feature type="transmembrane region" description="Helical" evidence="7">
    <location>
        <begin position="134"/>
        <end position="156"/>
    </location>
</feature>
<reference evidence="8 9" key="1">
    <citation type="submission" date="2018-06" db="EMBL/GenBank/DDBJ databases">
        <authorList>
            <consortium name="Pathogen Informatics"/>
            <person name="Doyle S."/>
        </authorList>
    </citation>
    <scope>NUCLEOTIDE SEQUENCE [LARGE SCALE GENOMIC DNA]</scope>
    <source>
        <strain evidence="8 9">NCTC12410</strain>
    </source>
</reference>
<dbReference type="Gene3D" id="1.20.1530.10">
    <property type="entry name" value="Na+/H+ antiporter like domain"/>
    <property type="match status" value="1"/>
</dbReference>